<proteinExistence type="predicted"/>
<reference evidence="2" key="1">
    <citation type="journal article" date="2022" name="Mol. Ecol. Resour.">
        <title>The genomes of chicory, endive, great burdock and yacon provide insights into Asteraceae palaeo-polyploidization history and plant inulin production.</title>
        <authorList>
            <person name="Fan W."/>
            <person name="Wang S."/>
            <person name="Wang H."/>
            <person name="Wang A."/>
            <person name="Jiang F."/>
            <person name="Liu H."/>
            <person name="Zhao H."/>
            <person name="Xu D."/>
            <person name="Zhang Y."/>
        </authorList>
    </citation>
    <scope>NUCLEOTIDE SEQUENCE [LARGE SCALE GENOMIC DNA]</scope>
    <source>
        <strain evidence="2">cv. Niubang</strain>
    </source>
</reference>
<gene>
    <name evidence="1" type="ORF">L6452_01264</name>
</gene>
<evidence type="ECO:0000313" key="1">
    <source>
        <dbReference type="EMBL" id="KAI3770142.1"/>
    </source>
</evidence>
<comment type="caution">
    <text evidence="1">The sequence shown here is derived from an EMBL/GenBank/DDBJ whole genome shotgun (WGS) entry which is preliminary data.</text>
</comment>
<protein>
    <submittedName>
        <fullName evidence="1">Uncharacterized protein</fullName>
    </submittedName>
</protein>
<dbReference type="EMBL" id="CM042047">
    <property type="protein sequence ID" value="KAI3770142.1"/>
    <property type="molecule type" value="Genomic_DNA"/>
</dbReference>
<sequence length="221" mass="23883">MEVKVKWREAEGGFFTISSQLNYKDYRPFLDGSLNKSRFNELCLRQKEEEEGHCGLQFFIAEVTHGTMMYLVVVSGSNKGVGGGGGYGGVECHDDGEADDLRGLRSVADNKLRPDGCRQLQGLVFAVTGGAKIPGKDGVVGMVVGTGKNGNPVPVGGDVGIGNEGDWSVGIGKLPMFGSPGMFKRRRAMVASRLLERVRATRKHRMTSLLLDAISFVLCRL</sequence>
<accession>A0ACB9FHN1</accession>
<keyword evidence="2" id="KW-1185">Reference proteome</keyword>
<name>A0ACB9FHN1_ARCLA</name>
<evidence type="ECO:0000313" key="2">
    <source>
        <dbReference type="Proteomes" id="UP001055879"/>
    </source>
</evidence>
<dbReference type="Proteomes" id="UP001055879">
    <property type="component" value="Linkage Group LG01"/>
</dbReference>
<organism evidence="1 2">
    <name type="scientific">Arctium lappa</name>
    <name type="common">Greater burdock</name>
    <name type="synonym">Lappa major</name>
    <dbReference type="NCBI Taxonomy" id="4217"/>
    <lineage>
        <taxon>Eukaryota</taxon>
        <taxon>Viridiplantae</taxon>
        <taxon>Streptophyta</taxon>
        <taxon>Embryophyta</taxon>
        <taxon>Tracheophyta</taxon>
        <taxon>Spermatophyta</taxon>
        <taxon>Magnoliopsida</taxon>
        <taxon>eudicotyledons</taxon>
        <taxon>Gunneridae</taxon>
        <taxon>Pentapetalae</taxon>
        <taxon>asterids</taxon>
        <taxon>campanulids</taxon>
        <taxon>Asterales</taxon>
        <taxon>Asteraceae</taxon>
        <taxon>Carduoideae</taxon>
        <taxon>Cardueae</taxon>
        <taxon>Arctiinae</taxon>
        <taxon>Arctium</taxon>
    </lineage>
</organism>
<reference evidence="1 2" key="2">
    <citation type="journal article" date="2022" name="Mol. Ecol. Resour.">
        <title>The genomes of chicory, endive, great burdock and yacon provide insights into Asteraceae paleo-polyploidization history and plant inulin production.</title>
        <authorList>
            <person name="Fan W."/>
            <person name="Wang S."/>
            <person name="Wang H."/>
            <person name="Wang A."/>
            <person name="Jiang F."/>
            <person name="Liu H."/>
            <person name="Zhao H."/>
            <person name="Xu D."/>
            <person name="Zhang Y."/>
        </authorList>
    </citation>
    <scope>NUCLEOTIDE SEQUENCE [LARGE SCALE GENOMIC DNA]</scope>
    <source>
        <strain evidence="2">cv. Niubang</strain>
    </source>
</reference>